<dbReference type="Proteomes" id="UP000422232">
    <property type="component" value="Chromosome"/>
</dbReference>
<dbReference type="SUPFAM" id="SSF141371">
    <property type="entry name" value="PilZ domain-like"/>
    <property type="match status" value="1"/>
</dbReference>
<organism evidence="1 2">
    <name type="scientific">Piscirickettsia salmonis</name>
    <dbReference type="NCBI Taxonomy" id="1238"/>
    <lineage>
        <taxon>Bacteria</taxon>
        <taxon>Pseudomonadati</taxon>
        <taxon>Pseudomonadota</taxon>
        <taxon>Gammaproteobacteria</taxon>
        <taxon>Thiotrichales</taxon>
        <taxon>Piscirickettsiaceae</taxon>
        <taxon>Piscirickettsia</taxon>
    </lineage>
</organism>
<dbReference type="Gene3D" id="2.40.10.220">
    <property type="entry name" value="predicted glycosyltransferase like domains"/>
    <property type="match status" value="1"/>
</dbReference>
<protein>
    <submittedName>
        <fullName evidence="1">Uncharacterized protein</fullName>
    </submittedName>
</protein>
<dbReference type="GO" id="GO:0035438">
    <property type="term" value="F:cyclic-di-GMP binding"/>
    <property type="evidence" value="ECO:0007669"/>
    <property type="project" value="InterPro"/>
</dbReference>
<name>A0A9Q5YLY9_PISSA</name>
<dbReference type="InterPro" id="IPR009875">
    <property type="entry name" value="PilZ_domain"/>
</dbReference>
<proteinExistence type="predicted"/>
<dbReference type="Pfam" id="PF07238">
    <property type="entry name" value="PilZ"/>
    <property type="match status" value="1"/>
</dbReference>
<evidence type="ECO:0000313" key="1">
    <source>
        <dbReference type="EMBL" id="QGO07296.1"/>
    </source>
</evidence>
<dbReference type="AlphaFoldDB" id="A0A9Q5YLY9"/>
<sequence>MDTTDKIRKATHMVEYEEKREYIRLDAQAKLRFTLPNREELYQGICQNLSGGGILFETNIDIPVGSLIDVALEPNGNYIPPLEAQVKVNRSFQESEALFIIAGEIQAIA</sequence>
<evidence type="ECO:0000313" key="2">
    <source>
        <dbReference type="Proteomes" id="UP000422232"/>
    </source>
</evidence>
<keyword evidence="2" id="KW-1185">Reference proteome</keyword>
<accession>A0A9Q5YLY9</accession>
<gene>
    <name evidence="1" type="ORF">Psal009_03239</name>
</gene>
<dbReference type="RefSeq" id="WP_080664812.1">
    <property type="nucleotide sequence ID" value="NZ_CP012413.1"/>
</dbReference>
<reference evidence="1 2" key="1">
    <citation type="submission" date="2019-04" db="EMBL/GenBank/DDBJ databases">
        <title>Complete genome sequencing of Piscirickettsia salmonis strain Psal-009.</title>
        <authorList>
            <person name="Schober I."/>
            <person name="Bunk B."/>
            <person name="Sproer C."/>
            <person name="Carril G.P."/>
            <person name="Riedel T."/>
            <person name="Flores-Herrera P.A."/>
            <person name="Nourdin-Galindo G."/>
            <person name="Marshall S.H."/>
            <person name="Overmann J."/>
        </authorList>
    </citation>
    <scope>NUCLEOTIDE SEQUENCE [LARGE SCALE GENOMIC DNA]</scope>
    <source>
        <strain evidence="1 2">Psal-009</strain>
    </source>
</reference>
<dbReference type="EMBL" id="CP038908">
    <property type="protein sequence ID" value="QGO07296.1"/>
    <property type="molecule type" value="Genomic_DNA"/>
</dbReference>